<feature type="region of interest" description="Disordered" evidence="11">
    <location>
        <begin position="249"/>
        <end position="325"/>
    </location>
</feature>
<evidence type="ECO:0000256" key="2">
    <source>
        <dbReference type="ARBA" id="ARBA00009220"/>
    </source>
</evidence>
<dbReference type="FunFam" id="1.20.120.850:FF:000012">
    <property type="entry name" value="protein PHOTOPERIOD-INDEPENDENT EARLY FLOWERING 1 isoform X3"/>
    <property type="match status" value="1"/>
</dbReference>
<dbReference type="STRING" id="5762.D2V0J9"/>
<dbReference type="RefSeq" id="XP_002682279.1">
    <property type="nucleotide sequence ID" value="XM_002682233.1"/>
</dbReference>
<evidence type="ECO:0000256" key="9">
    <source>
        <dbReference type="ARBA" id="ARBA00023242"/>
    </source>
</evidence>
<comment type="subcellular location">
    <subcellularLocation>
        <location evidence="1">Nucleus</location>
    </subcellularLocation>
</comment>
<dbReference type="KEGG" id="ngr:NAEGRDRAFT_62320"/>
<dbReference type="EMBL" id="GG738847">
    <property type="protein sequence ID" value="EFC49535.1"/>
    <property type="molecule type" value="Genomic_DNA"/>
</dbReference>
<feature type="compositionally biased region" description="Polar residues" evidence="11">
    <location>
        <begin position="545"/>
        <end position="556"/>
    </location>
</feature>
<dbReference type="InterPro" id="IPR050520">
    <property type="entry name" value="INO80/SWR1_helicase"/>
</dbReference>
<feature type="compositionally biased region" description="Basic and acidic residues" evidence="11">
    <location>
        <begin position="1608"/>
        <end position="1622"/>
    </location>
</feature>
<dbReference type="PROSITE" id="PS51192">
    <property type="entry name" value="HELICASE_ATP_BIND_1"/>
    <property type="match status" value="1"/>
</dbReference>
<dbReference type="Pfam" id="PF00176">
    <property type="entry name" value="SNF2-rel_dom"/>
    <property type="match status" value="1"/>
</dbReference>
<dbReference type="FunFam" id="3.40.50.10810:FF:000005">
    <property type="entry name" value="Photoperiod-independent early flowering 1"/>
    <property type="match status" value="1"/>
</dbReference>
<dbReference type="Pfam" id="PF07529">
    <property type="entry name" value="HSA"/>
    <property type="match status" value="1"/>
</dbReference>
<evidence type="ECO:0000256" key="3">
    <source>
        <dbReference type="ARBA" id="ARBA00022741"/>
    </source>
</evidence>
<keyword evidence="4" id="KW-0378">Hydrolase</keyword>
<dbReference type="Proteomes" id="UP000006671">
    <property type="component" value="Unassembled WGS sequence"/>
</dbReference>
<dbReference type="GO" id="GO:0006338">
    <property type="term" value="P:chromatin remodeling"/>
    <property type="evidence" value="ECO:0007669"/>
    <property type="project" value="TreeGrafter"/>
</dbReference>
<dbReference type="CDD" id="cd18003">
    <property type="entry name" value="DEXQc_SRCAP"/>
    <property type="match status" value="1"/>
</dbReference>
<feature type="region of interest" description="Disordered" evidence="11">
    <location>
        <begin position="662"/>
        <end position="681"/>
    </location>
</feature>
<feature type="compositionally biased region" description="Polar residues" evidence="11">
    <location>
        <begin position="189"/>
        <end position="208"/>
    </location>
</feature>
<feature type="region of interest" description="Disordered" evidence="11">
    <location>
        <begin position="499"/>
        <end position="589"/>
    </location>
</feature>
<dbReference type="OMA" id="YEDEIAM"/>
<feature type="domain" description="HSA" evidence="14">
    <location>
        <begin position="366"/>
        <end position="440"/>
    </location>
</feature>
<feature type="domain" description="Helicase C-terminal" evidence="13">
    <location>
        <begin position="1331"/>
        <end position="1481"/>
    </location>
</feature>
<evidence type="ECO:0000313" key="15">
    <source>
        <dbReference type="EMBL" id="EFC49535.1"/>
    </source>
</evidence>
<feature type="compositionally biased region" description="Low complexity" evidence="11">
    <location>
        <begin position="663"/>
        <end position="681"/>
    </location>
</feature>
<dbReference type="GO" id="GO:0000812">
    <property type="term" value="C:Swr1 complex"/>
    <property type="evidence" value="ECO:0007669"/>
    <property type="project" value="TreeGrafter"/>
</dbReference>
<feature type="compositionally biased region" description="Low complexity" evidence="11">
    <location>
        <begin position="85"/>
        <end position="101"/>
    </location>
</feature>
<evidence type="ECO:0000256" key="7">
    <source>
        <dbReference type="ARBA" id="ARBA00022853"/>
    </source>
</evidence>
<evidence type="ECO:0000259" key="12">
    <source>
        <dbReference type="PROSITE" id="PS51192"/>
    </source>
</evidence>
<keyword evidence="3" id="KW-0547">Nucleotide-binding</keyword>
<dbReference type="InterPro" id="IPR027417">
    <property type="entry name" value="P-loop_NTPase"/>
</dbReference>
<keyword evidence="10" id="KW-0175">Coiled coil</keyword>
<evidence type="ECO:0000256" key="6">
    <source>
        <dbReference type="ARBA" id="ARBA00022840"/>
    </source>
</evidence>
<evidence type="ECO:0000256" key="5">
    <source>
        <dbReference type="ARBA" id="ARBA00022806"/>
    </source>
</evidence>
<evidence type="ECO:0000256" key="1">
    <source>
        <dbReference type="ARBA" id="ARBA00004123"/>
    </source>
</evidence>
<feature type="region of interest" description="Disordered" evidence="11">
    <location>
        <begin position="85"/>
        <end position="107"/>
    </location>
</feature>
<evidence type="ECO:0000256" key="10">
    <source>
        <dbReference type="SAM" id="Coils"/>
    </source>
</evidence>
<gene>
    <name evidence="15" type="ORF">NAEGRDRAFT_62320</name>
</gene>
<dbReference type="InterPro" id="IPR049730">
    <property type="entry name" value="SNF2/RAD54-like_C"/>
</dbReference>
<dbReference type="Pfam" id="PF00271">
    <property type="entry name" value="Helicase_C"/>
    <property type="match status" value="1"/>
</dbReference>
<dbReference type="InterPro" id="IPR014012">
    <property type="entry name" value="HSA_dom"/>
</dbReference>
<comment type="similarity">
    <text evidence="2">Belongs to the SNF2/RAD54 helicase family. SWR1 subfamily.</text>
</comment>
<feature type="region of interest" description="Disordered" evidence="11">
    <location>
        <begin position="181"/>
        <end position="208"/>
    </location>
</feature>
<feature type="region of interest" description="Disordered" evidence="11">
    <location>
        <begin position="616"/>
        <end position="655"/>
    </location>
</feature>
<feature type="region of interest" description="Disordered" evidence="11">
    <location>
        <begin position="1099"/>
        <end position="1131"/>
    </location>
</feature>
<dbReference type="GeneID" id="8855419"/>
<feature type="compositionally biased region" description="Acidic residues" evidence="11">
    <location>
        <begin position="286"/>
        <end position="302"/>
    </location>
</feature>
<evidence type="ECO:0000256" key="4">
    <source>
        <dbReference type="ARBA" id="ARBA00022801"/>
    </source>
</evidence>
<evidence type="ECO:0000313" key="16">
    <source>
        <dbReference type="Proteomes" id="UP000006671"/>
    </source>
</evidence>
<evidence type="ECO:0000259" key="13">
    <source>
        <dbReference type="PROSITE" id="PS51194"/>
    </source>
</evidence>
<feature type="coiled-coil region" evidence="10">
    <location>
        <begin position="1542"/>
        <end position="1573"/>
    </location>
</feature>
<dbReference type="PROSITE" id="PS51204">
    <property type="entry name" value="HSA"/>
    <property type="match status" value="1"/>
</dbReference>
<dbReference type="Gene3D" id="3.40.50.300">
    <property type="entry name" value="P-loop containing nucleotide triphosphate hydrolases"/>
    <property type="match status" value="1"/>
</dbReference>
<keyword evidence="16" id="KW-1185">Reference proteome</keyword>
<feature type="compositionally biased region" description="Low complexity" evidence="11">
    <location>
        <begin position="259"/>
        <end position="280"/>
    </location>
</feature>
<feature type="region of interest" description="Disordered" evidence="11">
    <location>
        <begin position="1608"/>
        <end position="1635"/>
    </location>
</feature>
<dbReference type="InterPro" id="IPR014001">
    <property type="entry name" value="Helicase_ATP-bd"/>
</dbReference>
<feature type="domain" description="Helicase ATP-binding" evidence="12">
    <location>
        <begin position="734"/>
        <end position="899"/>
    </location>
</feature>
<evidence type="ECO:0000256" key="8">
    <source>
        <dbReference type="ARBA" id="ARBA00023125"/>
    </source>
</evidence>
<dbReference type="PANTHER" id="PTHR45685">
    <property type="entry name" value="HELICASE SRCAP-RELATED"/>
    <property type="match status" value="1"/>
</dbReference>
<dbReference type="InterPro" id="IPR038718">
    <property type="entry name" value="SNF2-like_sf"/>
</dbReference>
<dbReference type="GO" id="GO:0042393">
    <property type="term" value="F:histone binding"/>
    <property type="evidence" value="ECO:0007669"/>
    <property type="project" value="TreeGrafter"/>
</dbReference>
<sequence length="1635" mass="188726">MAPRRSTRSNKIEKAGSSEDKPILTPANVITILKEYQTKIQDEIKFIKSTGDGRTKYLHYYLETLNSSEIDFSIMEALEQSLIPDSSSATNNNSTSSSSTSNDDDNNITMVEATSSVDEQPATAVVDKVIVEQQVEQTKAKSPTPSIEQVNDDSIMKDDQVVEPTSSHVVETTPIVVKHSPIHKDDSTTSEQQQVDSTTLILPPSQSTPTIEQVITTSTPPPLSPPPTTTIPIVTSDKVNKEILPPTVQEDITLPPPITTTNNATTPPTTTSIIPPTIEPSTREVTEEEETIESDEEEDEDYQPSKKKAKYTTSSSSTTTSSSNDDEIIIDKERLAEDELLSKEKEILKQVKEMQKRGEWLPQTQQKIGKEPKINTTHWDYLLMEMQFIQSENAKEKKWKMSTAKKNAKNVAKYHEQLIQLEVKKKKEAEAHLRKQASKIAKIVKTEFWDKIRKLVTFKNQSIIDETKQQLLAEKRDLLVQQTEKFTQLISQDLILQPTPLQNSSNSTESTATTTINDNTSNNNNTDSSSNNDNMDTTSDDKNTATPSVESLILNNSSETNEAEEEDFDSEEESDLSDDHIIDSDDEDEDYEDEIAMLQKDMEMDTEQLLLQHYNKPPQDEEELSSPPQQEQQSDAISTTTTNTTTSNDHHTMSDETLTNIATTSDNTNSNNNTSDNNNQNDNAKFIQVAEDAKQYQPTGCTLQSTKVKTPIPYLLDKDLVLREYQQIGLDWLVTMHDKGLNGILADEMGLGKTIMTIALIAHLASKEEIWGPHLVVVPSSVLLNWEIEFKRWCPSLKILSYHGTQKQRKDKRVGWSKPNAFHVCITSYNLVIQDALSFKRKKWHYLILDEAHHIRNFKGQAWQTLLNFNTEKRLLLTGTPLQNNVMELWSLMHFLMPQVFQSHSEFKDWFSNSIQGMVEGKQELNRELISRLHTILRPFILRRLKKEVSEQLPSKQEHVIKVRLSQRQRNLYEDFISRSDTRETLASGNVFKMINVVMQLRKVCNHPDLFEPRPIISPLSLQPLELLSIPLDFINIDNIYYGSNEYMNDNSNRLKSLQFTLKNYFNFIFTQYEMEMNHYHYYQVKQLKIQPYQSFINNNHSNSNHINSNNSNTNNNNNHNNNNTTNNNNTNKSLLLLENLTIEEEEYLYKMYPDLNIDKHLDNPYFKKRSLEMALERYNEKSNRLAYMQLVNQNRYKRRPIYGYNLIKKIESLYLNDHLRKYHEHSNIRNVNHLEMSNILLEMCKTYQDVAQDYDFELNNFICFIHPARTSEESQIREVSTIRYKRDEMNENSRQLISSTLDLIRKPSIRMQMHFPDKRLLQFDCGKLQKLSNLLKDLKRGGHRILIFTQMSKMLDVLESFMSMNGHSYFRLDGQTKLEERQYMMERFNTDPKIFAFILSTRSGGVGINLTGADTVIFYDSDWNPAMDAQAQDRCHRIGQTRNVNIYRLISESTIEERILLKANQKRHMNEIVIHNGAFTPDFLKNQMEVRDLFQDSIDFSSALKSAEEQIRTIISTNSDDNDDGSKENYNEKDLDRILASAEDENDVEALKNAKREQNEQSQNDYADEENAEDDIIKHLSSVEKYGFELLTSMTLRAVQQEIEEMKQNEKEKTENWKSEIETIQQPNEEEEEV</sequence>
<accession>D2V0J9</accession>
<feature type="compositionally biased region" description="Acidic residues" evidence="11">
    <location>
        <begin position="561"/>
        <end position="576"/>
    </location>
</feature>
<name>D2V0J9_NAEGR</name>
<evidence type="ECO:0000259" key="14">
    <source>
        <dbReference type="PROSITE" id="PS51204"/>
    </source>
</evidence>
<dbReference type="PANTHER" id="PTHR45685:SF1">
    <property type="entry name" value="HELICASE SRCAP"/>
    <property type="match status" value="1"/>
</dbReference>
<keyword evidence="9" id="KW-0539">Nucleus</keyword>
<reference evidence="15 16" key="1">
    <citation type="journal article" date="2010" name="Cell">
        <title>The genome of Naegleria gruberi illuminates early eukaryotic versatility.</title>
        <authorList>
            <person name="Fritz-Laylin L.K."/>
            <person name="Prochnik S.E."/>
            <person name="Ginger M.L."/>
            <person name="Dacks J.B."/>
            <person name="Carpenter M.L."/>
            <person name="Field M.C."/>
            <person name="Kuo A."/>
            <person name="Paredez A."/>
            <person name="Chapman J."/>
            <person name="Pham J."/>
            <person name="Shu S."/>
            <person name="Neupane R."/>
            <person name="Cipriano M."/>
            <person name="Mancuso J."/>
            <person name="Tu H."/>
            <person name="Salamov A."/>
            <person name="Lindquist E."/>
            <person name="Shapiro H."/>
            <person name="Lucas S."/>
            <person name="Grigoriev I.V."/>
            <person name="Cande W.Z."/>
            <person name="Fulton C."/>
            <person name="Rokhsar D.S."/>
            <person name="Dawson S.C."/>
        </authorList>
    </citation>
    <scope>NUCLEOTIDE SEQUENCE [LARGE SCALE GENOMIC DNA]</scope>
    <source>
        <strain evidence="15 16">NEG-M</strain>
    </source>
</reference>
<dbReference type="Gene3D" id="1.20.120.850">
    <property type="entry name" value="SWI2/SNF2 ATPases, N-terminal domain"/>
    <property type="match status" value="1"/>
</dbReference>
<dbReference type="GO" id="GO:0005524">
    <property type="term" value="F:ATP binding"/>
    <property type="evidence" value="ECO:0007669"/>
    <property type="project" value="UniProtKB-KW"/>
</dbReference>
<feature type="compositionally biased region" description="Polar residues" evidence="11">
    <location>
        <begin position="135"/>
        <end position="149"/>
    </location>
</feature>
<feature type="compositionally biased region" description="Low complexity" evidence="11">
    <location>
        <begin position="503"/>
        <end position="537"/>
    </location>
</feature>
<dbReference type="SMART" id="SM00487">
    <property type="entry name" value="DEXDc"/>
    <property type="match status" value="1"/>
</dbReference>
<keyword evidence="7" id="KW-0156">Chromatin regulator</keyword>
<dbReference type="InterPro" id="IPR000330">
    <property type="entry name" value="SNF2_N"/>
</dbReference>
<dbReference type="VEuPathDB" id="AmoebaDB:NAEGRDRAFT_62320"/>
<dbReference type="InterPro" id="IPR001650">
    <property type="entry name" value="Helicase_C-like"/>
</dbReference>
<feature type="region of interest" description="Disordered" evidence="11">
    <location>
        <begin position="135"/>
        <end position="155"/>
    </location>
</feature>
<dbReference type="OrthoDB" id="372624at2759"/>
<feature type="region of interest" description="Disordered" evidence="11">
    <location>
        <begin position="1"/>
        <end position="21"/>
    </location>
</feature>
<proteinExistence type="inferred from homology"/>
<dbReference type="SUPFAM" id="SSF52540">
    <property type="entry name" value="P-loop containing nucleoside triphosphate hydrolases"/>
    <property type="match status" value="2"/>
</dbReference>
<keyword evidence="6" id="KW-0067">ATP-binding</keyword>
<dbReference type="Gene3D" id="3.40.50.10810">
    <property type="entry name" value="Tandem AAA-ATPase domain"/>
    <property type="match status" value="1"/>
</dbReference>
<dbReference type="GO" id="GO:0016887">
    <property type="term" value="F:ATP hydrolysis activity"/>
    <property type="evidence" value="ECO:0007669"/>
    <property type="project" value="TreeGrafter"/>
</dbReference>
<keyword evidence="8" id="KW-0238">DNA-binding</keyword>
<dbReference type="FunFam" id="3.40.50.300:FF:002272">
    <property type="entry name" value="protein PHOTOPERIOD-INDEPENDENT EARLY FLOWERING 1 isoform X1"/>
    <property type="match status" value="1"/>
</dbReference>
<dbReference type="GO" id="GO:0004386">
    <property type="term" value="F:helicase activity"/>
    <property type="evidence" value="ECO:0007669"/>
    <property type="project" value="UniProtKB-KW"/>
</dbReference>
<dbReference type="FunCoup" id="D2V0J9">
    <property type="interactions" value="375"/>
</dbReference>
<dbReference type="PROSITE" id="PS51194">
    <property type="entry name" value="HELICASE_CTER"/>
    <property type="match status" value="1"/>
</dbReference>
<feature type="compositionally biased region" description="Low complexity" evidence="11">
    <location>
        <begin position="312"/>
        <end position="323"/>
    </location>
</feature>
<protein>
    <submittedName>
        <fullName evidence="15">Predicted protein</fullName>
    </submittedName>
</protein>
<organism evidence="16">
    <name type="scientific">Naegleria gruberi</name>
    <name type="common">Amoeba</name>
    <dbReference type="NCBI Taxonomy" id="5762"/>
    <lineage>
        <taxon>Eukaryota</taxon>
        <taxon>Discoba</taxon>
        <taxon>Heterolobosea</taxon>
        <taxon>Tetramitia</taxon>
        <taxon>Eutetramitia</taxon>
        <taxon>Vahlkampfiidae</taxon>
        <taxon>Naegleria</taxon>
    </lineage>
</organism>
<dbReference type="InParanoid" id="D2V0J9"/>
<dbReference type="CDD" id="cd18793">
    <property type="entry name" value="SF2_C_SNF"/>
    <property type="match status" value="1"/>
</dbReference>
<feature type="compositionally biased region" description="Basic and acidic residues" evidence="11">
    <location>
        <begin position="10"/>
        <end position="21"/>
    </location>
</feature>
<dbReference type="GO" id="GO:0003677">
    <property type="term" value="F:DNA binding"/>
    <property type="evidence" value="ECO:0007669"/>
    <property type="project" value="UniProtKB-KW"/>
</dbReference>
<keyword evidence="5" id="KW-0347">Helicase</keyword>
<evidence type="ECO:0000256" key="11">
    <source>
        <dbReference type="SAM" id="MobiDB-lite"/>
    </source>
</evidence>
<dbReference type="eggNOG" id="KOG0391">
    <property type="taxonomic scope" value="Eukaryota"/>
</dbReference>
<dbReference type="SMART" id="SM00573">
    <property type="entry name" value="HSA"/>
    <property type="match status" value="1"/>
</dbReference>
<dbReference type="SMART" id="SM00490">
    <property type="entry name" value="HELICc"/>
    <property type="match status" value="1"/>
</dbReference>
<feature type="compositionally biased region" description="Low complexity" evidence="11">
    <location>
        <begin position="625"/>
        <end position="647"/>
    </location>
</feature>